<evidence type="ECO:0000313" key="2">
    <source>
        <dbReference type="EMBL" id="PAA13909.1"/>
    </source>
</evidence>
<feature type="compositionally biased region" description="Low complexity" evidence="1">
    <location>
        <begin position="30"/>
        <end position="40"/>
    </location>
</feature>
<organism evidence="2 3">
    <name type="scientific">Pseudomonas fragi</name>
    <dbReference type="NCBI Taxonomy" id="296"/>
    <lineage>
        <taxon>Bacteria</taxon>
        <taxon>Pseudomonadati</taxon>
        <taxon>Pseudomonadota</taxon>
        <taxon>Gammaproteobacteria</taxon>
        <taxon>Pseudomonadales</taxon>
        <taxon>Pseudomonadaceae</taxon>
        <taxon>Pseudomonas</taxon>
    </lineage>
</organism>
<evidence type="ECO:0000256" key="1">
    <source>
        <dbReference type="SAM" id="MobiDB-lite"/>
    </source>
</evidence>
<name>A0A267APY7_PSEFR</name>
<feature type="compositionally biased region" description="Polar residues" evidence="1">
    <location>
        <begin position="1"/>
        <end position="16"/>
    </location>
</feature>
<dbReference type="EMBL" id="NQKQ01000005">
    <property type="protein sequence ID" value="PAA13909.1"/>
    <property type="molecule type" value="Genomic_DNA"/>
</dbReference>
<evidence type="ECO:0000313" key="3">
    <source>
        <dbReference type="Proteomes" id="UP000215861"/>
    </source>
</evidence>
<proteinExistence type="predicted"/>
<reference evidence="2 3" key="1">
    <citation type="submission" date="2017-08" db="EMBL/GenBank/DDBJ databases">
        <title>Genomic and metabolic characterisation of spoilage-associated Pseudomonas species.</title>
        <authorList>
            <person name="Stanborough T."/>
            <person name="Fegan N."/>
            <person name="Powell S.M."/>
            <person name="Singh T."/>
            <person name="Tamplin M.L."/>
            <person name="Chandry P.S."/>
        </authorList>
    </citation>
    <scope>NUCLEOTIDE SEQUENCE [LARGE SCALE GENOMIC DNA]</scope>
    <source>
        <strain evidence="2 3">F1801</strain>
    </source>
</reference>
<comment type="caution">
    <text evidence="2">The sequence shown here is derived from an EMBL/GenBank/DDBJ whole genome shotgun (WGS) entry which is preliminary data.</text>
</comment>
<protein>
    <submittedName>
        <fullName evidence="2">Uncharacterized protein</fullName>
    </submittedName>
</protein>
<accession>A0A267APY7</accession>
<gene>
    <name evidence="2" type="ORF">CJU81_07020</name>
</gene>
<dbReference type="Proteomes" id="UP000215861">
    <property type="component" value="Unassembled WGS sequence"/>
</dbReference>
<sequence length="185" mass="20552">MTLNQGQSPSFNNTIPFGSAPSPAQYEQYNNANNGNNGNNNFQSSFLSNMFEQFKSFISSMMGNPAFGGASNMQALNFDNRQNFPEQGPLSSHPAGMDDKQLAKGLLNNWDAFEDKNKPGFITQNSIREMANKPMSGRAGDDLNVSLAREILSRPDLNRQLDQHSRADQQDGMIDKGNIELVIWR</sequence>
<feature type="region of interest" description="Disordered" evidence="1">
    <location>
        <begin position="1"/>
        <end position="40"/>
    </location>
</feature>
<dbReference type="AlphaFoldDB" id="A0A267APY7"/>